<evidence type="ECO:0000313" key="3">
    <source>
        <dbReference type="EMBL" id="ETO77062.1"/>
    </source>
</evidence>
<dbReference type="GO" id="GO:0007095">
    <property type="term" value="P:mitotic G2 DNA damage checkpoint signaling"/>
    <property type="evidence" value="ECO:0007669"/>
    <property type="project" value="TreeGrafter"/>
</dbReference>
<sequence>MGEQDKMFVGLVLCSTGLELDVKEQVRKIVVACGGRFEDDLDPNTSTHLIADVVGSLKHRVAAAHELPVASPH</sequence>
<dbReference type="PROSITE" id="PS50172">
    <property type="entry name" value="BRCT"/>
    <property type="match status" value="1"/>
</dbReference>
<organism evidence="3 4">
    <name type="scientific">Phytophthora nicotianae P1976</name>
    <dbReference type="NCBI Taxonomy" id="1317066"/>
    <lineage>
        <taxon>Eukaryota</taxon>
        <taxon>Sar</taxon>
        <taxon>Stramenopiles</taxon>
        <taxon>Oomycota</taxon>
        <taxon>Peronosporomycetes</taxon>
        <taxon>Peronosporales</taxon>
        <taxon>Peronosporaceae</taxon>
        <taxon>Phytophthora</taxon>
    </lineage>
</organism>
<evidence type="ECO:0000313" key="4">
    <source>
        <dbReference type="Proteomes" id="UP000028582"/>
    </source>
</evidence>
<evidence type="ECO:0000256" key="1">
    <source>
        <dbReference type="ARBA" id="ARBA00022737"/>
    </source>
</evidence>
<dbReference type="Pfam" id="PF12738">
    <property type="entry name" value="PTCB-BRCT"/>
    <property type="match status" value="1"/>
</dbReference>
<comment type="caution">
    <text evidence="3">The sequence shown here is derived from an EMBL/GenBank/DDBJ whole genome shotgun (WGS) entry which is preliminary data.</text>
</comment>
<accession>A0A081ADV1</accession>
<dbReference type="PANTHER" id="PTHR13561">
    <property type="entry name" value="DNA REPLICATION REGULATOR DPB11-RELATED"/>
    <property type="match status" value="1"/>
</dbReference>
<reference evidence="3 4" key="1">
    <citation type="submission" date="2013-11" db="EMBL/GenBank/DDBJ databases">
        <title>The Genome Sequence of Phytophthora parasitica P1976.</title>
        <authorList>
            <consortium name="The Broad Institute Genomics Platform"/>
            <person name="Russ C."/>
            <person name="Tyler B."/>
            <person name="Panabieres F."/>
            <person name="Shan W."/>
            <person name="Tripathy S."/>
            <person name="Grunwald N."/>
            <person name="Machado M."/>
            <person name="Johnson C.S."/>
            <person name="Walker B."/>
            <person name="Young S."/>
            <person name="Zeng Q."/>
            <person name="Gargeya S."/>
            <person name="Fitzgerald M."/>
            <person name="Haas B."/>
            <person name="Abouelleil A."/>
            <person name="Allen A.W."/>
            <person name="Alvarado L."/>
            <person name="Arachchi H.M."/>
            <person name="Berlin A.M."/>
            <person name="Chapman S.B."/>
            <person name="Gainer-Dewar J."/>
            <person name="Goldberg J."/>
            <person name="Griggs A."/>
            <person name="Gujja S."/>
            <person name="Hansen M."/>
            <person name="Howarth C."/>
            <person name="Imamovic A."/>
            <person name="Ireland A."/>
            <person name="Larimer J."/>
            <person name="McCowan C."/>
            <person name="Murphy C."/>
            <person name="Pearson M."/>
            <person name="Poon T.W."/>
            <person name="Priest M."/>
            <person name="Roberts A."/>
            <person name="Saif S."/>
            <person name="Shea T."/>
            <person name="Sisk P."/>
            <person name="Sykes S."/>
            <person name="Wortman J."/>
            <person name="Nusbaum C."/>
            <person name="Birren B."/>
        </authorList>
    </citation>
    <scope>NUCLEOTIDE SEQUENCE [LARGE SCALE GENOMIC DNA]</scope>
    <source>
        <strain evidence="3 4">P1976</strain>
    </source>
</reference>
<dbReference type="GO" id="GO:0006270">
    <property type="term" value="P:DNA replication initiation"/>
    <property type="evidence" value="ECO:0007669"/>
    <property type="project" value="TreeGrafter"/>
</dbReference>
<dbReference type="Proteomes" id="UP000028582">
    <property type="component" value="Unassembled WGS sequence"/>
</dbReference>
<dbReference type="InterPro" id="IPR001357">
    <property type="entry name" value="BRCT_dom"/>
</dbReference>
<evidence type="ECO:0000259" key="2">
    <source>
        <dbReference type="PROSITE" id="PS50172"/>
    </source>
</evidence>
<name>A0A081ADV1_PHYNI</name>
<keyword evidence="1" id="KW-0677">Repeat</keyword>
<protein>
    <recommendedName>
        <fullName evidence="2">BRCT domain-containing protein</fullName>
    </recommendedName>
</protein>
<gene>
    <name evidence="3" type="ORF">F444_07695</name>
</gene>
<dbReference type="Gene3D" id="3.40.50.10190">
    <property type="entry name" value="BRCT domain"/>
    <property type="match status" value="1"/>
</dbReference>
<feature type="domain" description="BRCT" evidence="2">
    <location>
        <begin position="3"/>
        <end position="73"/>
    </location>
</feature>
<proteinExistence type="predicted"/>
<dbReference type="PANTHER" id="PTHR13561:SF20">
    <property type="entry name" value="DNA TOPOISOMERASE 2-BINDING PROTEIN 1"/>
    <property type="match status" value="1"/>
</dbReference>
<dbReference type="AlphaFoldDB" id="A0A081ADV1"/>
<dbReference type="GO" id="GO:0033314">
    <property type="term" value="P:mitotic DNA replication checkpoint signaling"/>
    <property type="evidence" value="ECO:0007669"/>
    <property type="project" value="TreeGrafter"/>
</dbReference>
<dbReference type="SUPFAM" id="SSF52113">
    <property type="entry name" value="BRCT domain"/>
    <property type="match status" value="1"/>
</dbReference>
<dbReference type="EMBL" id="ANJA01001472">
    <property type="protein sequence ID" value="ETO77062.1"/>
    <property type="molecule type" value="Genomic_DNA"/>
</dbReference>
<dbReference type="InterPro" id="IPR036420">
    <property type="entry name" value="BRCT_dom_sf"/>
</dbReference>